<gene>
    <name evidence="9" type="ORF">UFOPK3423_01158</name>
</gene>
<evidence type="ECO:0000256" key="2">
    <source>
        <dbReference type="ARBA" id="ARBA00022448"/>
    </source>
</evidence>
<feature type="transmembrane region" description="Helical" evidence="7">
    <location>
        <begin position="385"/>
        <end position="403"/>
    </location>
</feature>
<evidence type="ECO:0000256" key="4">
    <source>
        <dbReference type="ARBA" id="ARBA00022692"/>
    </source>
</evidence>
<dbReference type="PANTHER" id="PTHR42718:SF46">
    <property type="entry name" value="BLR6921 PROTEIN"/>
    <property type="match status" value="1"/>
</dbReference>
<evidence type="ECO:0000259" key="8">
    <source>
        <dbReference type="PROSITE" id="PS50850"/>
    </source>
</evidence>
<feature type="domain" description="Major facilitator superfamily (MFS) profile" evidence="8">
    <location>
        <begin position="1"/>
        <end position="449"/>
    </location>
</feature>
<feature type="transmembrane region" description="Helical" evidence="7">
    <location>
        <begin position="308"/>
        <end position="329"/>
    </location>
</feature>
<comment type="subcellular location">
    <subcellularLocation>
        <location evidence="1">Cell membrane</location>
        <topology evidence="1">Multi-pass membrane protein</topology>
    </subcellularLocation>
</comment>
<keyword evidence="5 7" id="KW-1133">Transmembrane helix</keyword>
<dbReference type="Pfam" id="PF07690">
    <property type="entry name" value="MFS_1"/>
    <property type="match status" value="1"/>
</dbReference>
<feature type="transmembrane region" description="Helical" evidence="7">
    <location>
        <begin position="117"/>
        <end position="138"/>
    </location>
</feature>
<feature type="transmembrane region" description="Helical" evidence="7">
    <location>
        <begin position="58"/>
        <end position="84"/>
    </location>
</feature>
<dbReference type="InterPro" id="IPR020846">
    <property type="entry name" value="MFS_dom"/>
</dbReference>
<feature type="transmembrane region" description="Helical" evidence="7">
    <location>
        <begin position="280"/>
        <end position="301"/>
    </location>
</feature>
<feature type="transmembrane region" description="Helical" evidence="7">
    <location>
        <begin position="423"/>
        <end position="445"/>
    </location>
</feature>
<proteinExistence type="predicted"/>
<dbReference type="Gene3D" id="1.20.1250.20">
    <property type="entry name" value="MFS general substrate transporter like domains"/>
    <property type="match status" value="1"/>
</dbReference>
<reference evidence="9" key="1">
    <citation type="submission" date="2020-05" db="EMBL/GenBank/DDBJ databases">
        <authorList>
            <person name="Chiriac C."/>
            <person name="Salcher M."/>
            <person name="Ghai R."/>
            <person name="Kavagutti S V."/>
        </authorList>
    </citation>
    <scope>NUCLEOTIDE SEQUENCE</scope>
</reference>
<keyword evidence="6 7" id="KW-0472">Membrane</keyword>
<dbReference type="CDD" id="cd17321">
    <property type="entry name" value="MFS_MMR_MDR_like"/>
    <property type="match status" value="1"/>
</dbReference>
<dbReference type="InterPro" id="IPR036259">
    <property type="entry name" value="MFS_trans_sf"/>
</dbReference>
<evidence type="ECO:0000256" key="5">
    <source>
        <dbReference type="ARBA" id="ARBA00022989"/>
    </source>
</evidence>
<dbReference type="PROSITE" id="PS50850">
    <property type="entry name" value="MFS"/>
    <property type="match status" value="1"/>
</dbReference>
<organism evidence="9">
    <name type="scientific">freshwater metagenome</name>
    <dbReference type="NCBI Taxonomy" id="449393"/>
    <lineage>
        <taxon>unclassified sequences</taxon>
        <taxon>metagenomes</taxon>
        <taxon>ecological metagenomes</taxon>
    </lineage>
</organism>
<dbReference type="GO" id="GO:0022857">
    <property type="term" value="F:transmembrane transporter activity"/>
    <property type="evidence" value="ECO:0007669"/>
    <property type="project" value="InterPro"/>
</dbReference>
<name>A0A6J7E852_9ZZZZ</name>
<feature type="transmembrane region" description="Helical" evidence="7">
    <location>
        <begin position="248"/>
        <end position="268"/>
    </location>
</feature>
<evidence type="ECO:0000256" key="6">
    <source>
        <dbReference type="ARBA" id="ARBA00023136"/>
    </source>
</evidence>
<dbReference type="SUPFAM" id="SSF103473">
    <property type="entry name" value="MFS general substrate transporter"/>
    <property type="match status" value="1"/>
</dbReference>
<keyword evidence="2" id="KW-0813">Transport</keyword>
<sequence length="464" mass="47939">MVILDVTIVNVALPSIRTALDFSEHSLPWVMSAYTVTFAGFLMLGGRAGDLLGRKRMFLIGVGVFTFASLVGALATSATTLVVARGLQGLGSAILAPATLAIITTTFIEGPERNRALGIWGAIGAVAGSIGALLGGFLTTWLGWRWILLVNIPIGGVLLPMAWRHFSESRGSLDHRHFDLAGAVTLTAGQVALVLGIISIETSGFVSVRVLGSIGAGIVLLLLFLMIEHRWAKAPLVPLSVFRSRTLTGANLVMILMYLSMLSMWYLLSLQMQEVLGMSPLLAGIAFVPMAGTLAVTSTLAPRLVARLGVRTMLTIGLLLIAVGMFWLSGVSATGNWVWEILPPSMVASLGMGLALVPLTIAAVSGVPSNQAGLASGLVNTSRQIGGALGVAALSTLAAALTANRTGAEGLTTPDAAALAHGYSGAFMLSAAFALAGALVALLMIPRSPSVRPGRVAEPDASAG</sequence>
<feature type="transmembrane region" description="Helical" evidence="7">
    <location>
        <begin position="178"/>
        <end position="200"/>
    </location>
</feature>
<feature type="transmembrane region" description="Helical" evidence="7">
    <location>
        <begin position="206"/>
        <end position="227"/>
    </location>
</feature>
<feature type="transmembrane region" description="Helical" evidence="7">
    <location>
        <begin position="144"/>
        <end position="166"/>
    </location>
</feature>
<evidence type="ECO:0000256" key="3">
    <source>
        <dbReference type="ARBA" id="ARBA00022475"/>
    </source>
</evidence>
<dbReference type="Gene3D" id="1.20.1720.10">
    <property type="entry name" value="Multidrug resistance protein D"/>
    <property type="match status" value="1"/>
</dbReference>
<evidence type="ECO:0000256" key="1">
    <source>
        <dbReference type="ARBA" id="ARBA00004651"/>
    </source>
</evidence>
<dbReference type="PRINTS" id="PR01036">
    <property type="entry name" value="TCRTETB"/>
</dbReference>
<feature type="transmembrane region" description="Helical" evidence="7">
    <location>
        <begin position="341"/>
        <end position="364"/>
    </location>
</feature>
<dbReference type="GO" id="GO:0005886">
    <property type="term" value="C:plasma membrane"/>
    <property type="evidence" value="ECO:0007669"/>
    <property type="project" value="UniProtKB-SubCell"/>
</dbReference>
<accession>A0A6J7E852</accession>
<dbReference type="InterPro" id="IPR004638">
    <property type="entry name" value="EmrB-like"/>
</dbReference>
<keyword evidence="3" id="KW-1003">Cell membrane</keyword>
<dbReference type="PANTHER" id="PTHR42718">
    <property type="entry name" value="MAJOR FACILITATOR SUPERFAMILY MULTIDRUG TRANSPORTER MFSC"/>
    <property type="match status" value="1"/>
</dbReference>
<dbReference type="InterPro" id="IPR011701">
    <property type="entry name" value="MFS"/>
</dbReference>
<protein>
    <submittedName>
        <fullName evidence="9">Unannotated protein</fullName>
    </submittedName>
</protein>
<dbReference type="EMBL" id="CAFBLQ010000133">
    <property type="protein sequence ID" value="CAB4878751.1"/>
    <property type="molecule type" value="Genomic_DNA"/>
</dbReference>
<feature type="transmembrane region" description="Helical" evidence="7">
    <location>
        <begin position="27"/>
        <end position="46"/>
    </location>
</feature>
<dbReference type="AlphaFoldDB" id="A0A6J7E852"/>
<keyword evidence="4 7" id="KW-0812">Transmembrane</keyword>
<evidence type="ECO:0000256" key="7">
    <source>
        <dbReference type="SAM" id="Phobius"/>
    </source>
</evidence>
<dbReference type="NCBIfam" id="TIGR00711">
    <property type="entry name" value="efflux_EmrB"/>
    <property type="match status" value="1"/>
</dbReference>
<evidence type="ECO:0000313" key="9">
    <source>
        <dbReference type="EMBL" id="CAB4878751.1"/>
    </source>
</evidence>
<feature type="transmembrane region" description="Helical" evidence="7">
    <location>
        <begin position="90"/>
        <end position="108"/>
    </location>
</feature>